<feature type="compositionally biased region" description="Low complexity" evidence="1">
    <location>
        <begin position="37"/>
        <end position="49"/>
    </location>
</feature>
<evidence type="ECO:0000313" key="2">
    <source>
        <dbReference type="Proteomes" id="UP000887565"/>
    </source>
</evidence>
<sequence>MTNAAAMSSKFAGSTMLLTNSMKSKTKSMQPSQTPGTSSSRSQAQATTQVPGKAAASQCSIVASVM</sequence>
<evidence type="ECO:0000313" key="3">
    <source>
        <dbReference type="WBParaSite" id="nRc.2.0.1.t43038-RA"/>
    </source>
</evidence>
<protein>
    <submittedName>
        <fullName evidence="3">Uncharacterized protein</fullName>
    </submittedName>
</protein>
<proteinExistence type="predicted"/>
<evidence type="ECO:0000256" key="1">
    <source>
        <dbReference type="SAM" id="MobiDB-lite"/>
    </source>
</evidence>
<feature type="region of interest" description="Disordered" evidence="1">
    <location>
        <begin position="16"/>
        <end position="66"/>
    </location>
</feature>
<accession>A0A915KZU9</accession>
<feature type="compositionally biased region" description="Polar residues" evidence="1">
    <location>
        <begin position="57"/>
        <end position="66"/>
    </location>
</feature>
<reference evidence="3" key="1">
    <citation type="submission" date="2022-11" db="UniProtKB">
        <authorList>
            <consortium name="WormBaseParasite"/>
        </authorList>
    </citation>
    <scope>IDENTIFICATION</scope>
</reference>
<feature type="compositionally biased region" description="Polar residues" evidence="1">
    <location>
        <begin position="16"/>
        <end position="36"/>
    </location>
</feature>
<organism evidence="2 3">
    <name type="scientific">Romanomermis culicivorax</name>
    <name type="common">Nematode worm</name>
    <dbReference type="NCBI Taxonomy" id="13658"/>
    <lineage>
        <taxon>Eukaryota</taxon>
        <taxon>Metazoa</taxon>
        <taxon>Ecdysozoa</taxon>
        <taxon>Nematoda</taxon>
        <taxon>Enoplea</taxon>
        <taxon>Dorylaimia</taxon>
        <taxon>Mermithida</taxon>
        <taxon>Mermithoidea</taxon>
        <taxon>Mermithidae</taxon>
        <taxon>Romanomermis</taxon>
    </lineage>
</organism>
<dbReference type="WBParaSite" id="nRc.2.0.1.t43038-RA">
    <property type="protein sequence ID" value="nRc.2.0.1.t43038-RA"/>
    <property type="gene ID" value="nRc.2.0.1.g43038"/>
</dbReference>
<dbReference type="Proteomes" id="UP000887565">
    <property type="component" value="Unplaced"/>
</dbReference>
<name>A0A915KZU9_ROMCU</name>
<keyword evidence="2" id="KW-1185">Reference proteome</keyword>
<dbReference type="AlphaFoldDB" id="A0A915KZU9"/>